<sequence>MLIVNVLTAPNASTKSGAKISVFYERLYINFRLFEADSGSPLYLFCHCERKHATYRKRPQSQ</sequence>
<gene>
    <name evidence="1" type="ORF">OA86_02275</name>
</gene>
<protein>
    <submittedName>
        <fullName evidence="1">Uncharacterized protein</fullName>
    </submittedName>
</protein>
<dbReference type="EMBL" id="JSYL01000001">
    <property type="protein sequence ID" value="KIA90716.1"/>
    <property type="molecule type" value="Genomic_DNA"/>
</dbReference>
<evidence type="ECO:0000313" key="2">
    <source>
        <dbReference type="Proteomes" id="UP000031473"/>
    </source>
</evidence>
<accession>A0A0C1D1J6</accession>
<proteinExistence type="predicted"/>
<dbReference type="AlphaFoldDB" id="A0A0C1D1J6"/>
<keyword evidence="2" id="KW-1185">Reference proteome</keyword>
<organism evidence="1 2">
    <name type="scientific">Kaistella jeonii</name>
    <dbReference type="NCBI Taxonomy" id="266749"/>
    <lineage>
        <taxon>Bacteria</taxon>
        <taxon>Pseudomonadati</taxon>
        <taxon>Bacteroidota</taxon>
        <taxon>Flavobacteriia</taxon>
        <taxon>Flavobacteriales</taxon>
        <taxon>Weeksellaceae</taxon>
        <taxon>Chryseobacterium group</taxon>
        <taxon>Kaistella</taxon>
    </lineage>
</organism>
<comment type="caution">
    <text evidence="1">The sequence shown here is derived from an EMBL/GenBank/DDBJ whole genome shotgun (WGS) entry which is preliminary data.</text>
</comment>
<dbReference type="Proteomes" id="UP000031473">
    <property type="component" value="Unassembled WGS sequence"/>
</dbReference>
<reference evidence="1 2" key="1">
    <citation type="submission" date="2014-10" db="EMBL/GenBank/DDBJ databases">
        <title>Kaistella jeonii genome.</title>
        <authorList>
            <person name="Clayton J.T."/>
            <person name="Newman J.D."/>
        </authorList>
    </citation>
    <scope>NUCLEOTIDE SEQUENCE [LARGE SCALE GENOMIC DNA]</scope>
    <source>
        <strain evidence="1 2">DSM 17048</strain>
    </source>
</reference>
<evidence type="ECO:0000313" key="1">
    <source>
        <dbReference type="EMBL" id="KIA90716.1"/>
    </source>
</evidence>
<name>A0A0C1D1J6_9FLAO</name>